<organism evidence="2 3">
    <name type="scientific">Ranitomeya imitator</name>
    <name type="common">mimic poison frog</name>
    <dbReference type="NCBI Taxonomy" id="111125"/>
    <lineage>
        <taxon>Eukaryota</taxon>
        <taxon>Metazoa</taxon>
        <taxon>Chordata</taxon>
        <taxon>Craniata</taxon>
        <taxon>Vertebrata</taxon>
        <taxon>Euteleostomi</taxon>
        <taxon>Amphibia</taxon>
        <taxon>Batrachia</taxon>
        <taxon>Anura</taxon>
        <taxon>Neobatrachia</taxon>
        <taxon>Hyloidea</taxon>
        <taxon>Dendrobatidae</taxon>
        <taxon>Dendrobatinae</taxon>
        <taxon>Ranitomeya</taxon>
    </lineage>
</organism>
<dbReference type="Pfam" id="PF01740">
    <property type="entry name" value="STAS"/>
    <property type="match status" value="1"/>
</dbReference>
<evidence type="ECO:0000313" key="3">
    <source>
        <dbReference type="Proteomes" id="UP001176940"/>
    </source>
</evidence>
<sequence>MSGGKRRLLKKKLQVYSLPQSVVLDFTHVNVLDYTVVIGLRELQQEFQSQGRSLLFSGLQPDILQILLAASLKDFQHPQGMTTANDLYDDESIEPLLNNAS</sequence>
<dbReference type="EMBL" id="CAUEEQ010024550">
    <property type="protein sequence ID" value="CAJ0945880.1"/>
    <property type="molecule type" value="Genomic_DNA"/>
</dbReference>
<protein>
    <recommendedName>
        <fullName evidence="1">STAS domain-containing protein</fullName>
    </recommendedName>
</protein>
<name>A0ABN9LQC7_9NEOB</name>
<gene>
    <name evidence="2" type="ORF">RIMI_LOCUS11050869</name>
</gene>
<dbReference type="Proteomes" id="UP001176940">
    <property type="component" value="Unassembled WGS sequence"/>
</dbReference>
<evidence type="ECO:0000313" key="2">
    <source>
        <dbReference type="EMBL" id="CAJ0945880.1"/>
    </source>
</evidence>
<dbReference type="Gene3D" id="3.30.750.24">
    <property type="entry name" value="STAS domain"/>
    <property type="match status" value="1"/>
</dbReference>
<dbReference type="CDD" id="cd07042">
    <property type="entry name" value="STAS_SulP_like_sulfate_transporter"/>
    <property type="match status" value="1"/>
</dbReference>
<keyword evidence="3" id="KW-1185">Reference proteome</keyword>
<feature type="domain" description="STAS" evidence="1">
    <location>
        <begin position="1"/>
        <end position="101"/>
    </location>
</feature>
<proteinExistence type="predicted"/>
<dbReference type="PROSITE" id="PS50801">
    <property type="entry name" value="STAS"/>
    <property type="match status" value="1"/>
</dbReference>
<evidence type="ECO:0000259" key="1">
    <source>
        <dbReference type="PROSITE" id="PS50801"/>
    </source>
</evidence>
<dbReference type="SUPFAM" id="SSF52091">
    <property type="entry name" value="SpoIIaa-like"/>
    <property type="match status" value="1"/>
</dbReference>
<comment type="caution">
    <text evidence="2">The sequence shown here is derived from an EMBL/GenBank/DDBJ whole genome shotgun (WGS) entry which is preliminary data.</text>
</comment>
<accession>A0ABN9LQC7</accession>
<reference evidence="2" key="1">
    <citation type="submission" date="2023-07" db="EMBL/GenBank/DDBJ databases">
        <authorList>
            <person name="Stuckert A."/>
        </authorList>
    </citation>
    <scope>NUCLEOTIDE SEQUENCE</scope>
</reference>
<dbReference type="InterPro" id="IPR036513">
    <property type="entry name" value="STAS_dom_sf"/>
</dbReference>
<dbReference type="InterPro" id="IPR002645">
    <property type="entry name" value="STAS_dom"/>
</dbReference>